<protein>
    <submittedName>
        <fullName evidence="9">Rapid ALkalinization Factor</fullName>
    </submittedName>
</protein>
<feature type="signal peptide" evidence="8">
    <location>
        <begin position="1"/>
        <end position="25"/>
    </location>
</feature>
<organism evidence="9 10">
    <name type="scientific">Arabidopsis suecica</name>
    <name type="common">Swedish thale-cress</name>
    <name type="synonym">Cardaminopsis suecica</name>
    <dbReference type="NCBI Taxonomy" id="45249"/>
    <lineage>
        <taxon>Eukaryota</taxon>
        <taxon>Viridiplantae</taxon>
        <taxon>Streptophyta</taxon>
        <taxon>Embryophyta</taxon>
        <taxon>Tracheophyta</taxon>
        <taxon>Spermatophyta</taxon>
        <taxon>Magnoliopsida</taxon>
        <taxon>eudicotyledons</taxon>
        <taxon>Gunneridae</taxon>
        <taxon>Pentapetalae</taxon>
        <taxon>rosids</taxon>
        <taxon>malvids</taxon>
        <taxon>Brassicales</taxon>
        <taxon>Brassicaceae</taxon>
        <taxon>Camelineae</taxon>
        <taxon>Arabidopsis</taxon>
    </lineage>
</organism>
<comment type="similarity">
    <text evidence="2">Belongs to the plant rapid alkalinization factor (RALF) family.</text>
</comment>
<evidence type="ECO:0000256" key="6">
    <source>
        <dbReference type="ARBA" id="ARBA00023157"/>
    </source>
</evidence>
<dbReference type="AlphaFoldDB" id="A0A8T2CT16"/>
<evidence type="ECO:0000313" key="10">
    <source>
        <dbReference type="Proteomes" id="UP000694251"/>
    </source>
</evidence>
<comment type="subcellular location">
    <subcellularLocation>
        <location evidence="1">Secreted</location>
    </subcellularLocation>
</comment>
<gene>
    <name evidence="9" type="ORF">ISN44_As06g023380</name>
</gene>
<dbReference type="OrthoDB" id="1104153at2759"/>
<evidence type="ECO:0000256" key="2">
    <source>
        <dbReference type="ARBA" id="ARBA00009178"/>
    </source>
</evidence>
<dbReference type="Pfam" id="PF05498">
    <property type="entry name" value="RALF"/>
    <property type="match status" value="1"/>
</dbReference>
<dbReference type="GO" id="GO:0005179">
    <property type="term" value="F:hormone activity"/>
    <property type="evidence" value="ECO:0007669"/>
    <property type="project" value="UniProtKB-KW"/>
</dbReference>
<name>A0A8T2CT16_ARASU</name>
<keyword evidence="5 8" id="KW-0732">Signal</keyword>
<evidence type="ECO:0000313" key="9">
    <source>
        <dbReference type="EMBL" id="KAG7598041.1"/>
    </source>
</evidence>
<evidence type="ECO:0000256" key="7">
    <source>
        <dbReference type="ARBA" id="ARBA00037228"/>
    </source>
</evidence>
<dbReference type="PANTHER" id="PTHR34270">
    <property type="entry name" value="PROTEIN RALF-LIKE 15-RELATED"/>
    <property type="match status" value="1"/>
</dbReference>
<evidence type="ECO:0000256" key="5">
    <source>
        <dbReference type="ARBA" id="ARBA00022729"/>
    </source>
</evidence>
<dbReference type="EMBL" id="JAEFBJ010000006">
    <property type="protein sequence ID" value="KAG7598041.1"/>
    <property type="molecule type" value="Genomic_DNA"/>
</dbReference>
<accession>A0A8T2CT16</accession>
<dbReference type="Proteomes" id="UP000694251">
    <property type="component" value="Chromosome 6"/>
</dbReference>
<comment type="caution">
    <text evidence="9">The sequence shown here is derived from an EMBL/GenBank/DDBJ whole genome shotgun (WGS) entry which is preliminary data.</text>
</comment>
<reference evidence="9 10" key="1">
    <citation type="submission" date="2020-12" db="EMBL/GenBank/DDBJ databases">
        <title>Concerted genomic and epigenomic changes stabilize Arabidopsis allopolyploids.</title>
        <authorList>
            <person name="Chen Z."/>
        </authorList>
    </citation>
    <scope>NUCLEOTIDE SEQUENCE [LARGE SCALE GENOMIC DNA]</scope>
    <source>
        <strain evidence="9">As9502</strain>
        <tissue evidence="9">Leaf</tissue>
    </source>
</reference>
<comment type="function">
    <text evidence="7">Cell signaling peptide that may regulate plant stress, growth, and development. Mediates a rapid alkalinization of extracellular space by mediating a transient increase in the cytoplasmic Ca(2+) concentration leading to a calcium-dependent signaling events through a cell surface receptor and a concomitant activation of some intracellular mitogen-activated protein kinases.</text>
</comment>
<evidence type="ECO:0000256" key="3">
    <source>
        <dbReference type="ARBA" id="ARBA00022525"/>
    </source>
</evidence>
<keyword evidence="10" id="KW-1185">Reference proteome</keyword>
<dbReference type="PROSITE" id="PS51257">
    <property type="entry name" value="PROKAR_LIPOPROTEIN"/>
    <property type="match status" value="1"/>
</dbReference>
<evidence type="ECO:0000256" key="8">
    <source>
        <dbReference type="SAM" id="SignalP"/>
    </source>
</evidence>
<proteinExistence type="inferred from homology"/>
<keyword evidence="6" id="KW-1015">Disulfide bond</keyword>
<dbReference type="PANTHER" id="PTHR34270:SF3">
    <property type="entry name" value="PROTEIN RALF-LIKE 16-RELATED"/>
    <property type="match status" value="1"/>
</dbReference>
<keyword evidence="4" id="KW-0372">Hormone</keyword>
<dbReference type="InterPro" id="IPR008801">
    <property type="entry name" value="RALF"/>
</dbReference>
<feature type="chain" id="PRO_5035833541" evidence="8">
    <location>
        <begin position="26"/>
        <end position="102"/>
    </location>
</feature>
<keyword evidence="3" id="KW-0964">Secreted</keyword>
<evidence type="ECO:0000256" key="1">
    <source>
        <dbReference type="ARBA" id="ARBA00004613"/>
    </source>
</evidence>
<sequence length="102" mass="11272">MEARPMLVAILVLSCVCMNIMKVEARKEIGYPAIGRDGAHGCSPKYPSITCRPKQPENPYKRGCEKITRCKRDGDGDKQAALPNPRKVLDVVAVMAKAKKLF</sequence>
<dbReference type="GO" id="GO:0040008">
    <property type="term" value="P:regulation of growth"/>
    <property type="evidence" value="ECO:0007669"/>
    <property type="project" value="UniProtKB-ARBA"/>
</dbReference>
<evidence type="ECO:0000256" key="4">
    <source>
        <dbReference type="ARBA" id="ARBA00022702"/>
    </source>
</evidence>
<dbReference type="GO" id="GO:0005576">
    <property type="term" value="C:extracellular region"/>
    <property type="evidence" value="ECO:0007669"/>
    <property type="project" value="UniProtKB-SubCell"/>
</dbReference>